<name>A0A1E7EY60_9STRA</name>
<feature type="region of interest" description="Disordered" evidence="1">
    <location>
        <begin position="42"/>
        <end position="98"/>
    </location>
</feature>
<gene>
    <name evidence="3" type="ORF">FRACYDRAFT_246910</name>
</gene>
<dbReference type="Gene3D" id="2.60.120.260">
    <property type="entry name" value="Galactose-binding domain-like"/>
    <property type="match status" value="1"/>
</dbReference>
<feature type="signal peptide" evidence="2">
    <location>
        <begin position="1"/>
        <end position="18"/>
    </location>
</feature>
<dbReference type="InParanoid" id="A0A1E7EY60"/>
<evidence type="ECO:0000256" key="2">
    <source>
        <dbReference type="SAM" id="SignalP"/>
    </source>
</evidence>
<dbReference type="Proteomes" id="UP000095751">
    <property type="component" value="Unassembled WGS sequence"/>
</dbReference>
<sequence>MRIVTAFLTLLLIGGAQANHLGNVKPEDGMVSIASVPVLPERQLRSKSDASTPTPTTPAPTTPAPTTPASTSPASTTRSPTYAHTPAPTQPYTPEGSVERVCGGDGFVKDPAGAPEGNCYAKLSGTQNIIRDFRLCGSGCVSFYFAWNEVEDGNVAYNDFMRVSYVNEIEVSTTLVTLNVASGDKSSWQKVVLDIPDEAVGSVLKFEGLVQNDSLDSWSISGAEGSVNRICDAGAPEGNCYVGLSGTQSITRDFRLCGPGCVSFYFAWNEEDSLPYNDFMRVSYVDEIGDSTTLLTLNVASGDQRSWQKVAFDIPDEAVGSVLKFEGLVQNVQDNLFNSYLFLDDIEVSQGSCPSSEPITL</sequence>
<keyword evidence="4" id="KW-1185">Reference proteome</keyword>
<keyword evidence="2" id="KW-0732">Signal</keyword>
<feature type="chain" id="PRO_5009192389" description="MAM domain-containing protein" evidence="2">
    <location>
        <begin position="19"/>
        <end position="361"/>
    </location>
</feature>
<protein>
    <recommendedName>
        <fullName evidence="5">MAM domain-containing protein</fullName>
    </recommendedName>
</protein>
<evidence type="ECO:0000313" key="3">
    <source>
        <dbReference type="EMBL" id="OEU10473.1"/>
    </source>
</evidence>
<reference evidence="3 4" key="1">
    <citation type="submission" date="2016-09" db="EMBL/GenBank/DDBJ databases">
        <title>Extensive genetic diversity and differential bi-allelic expression allows diatom success in the polar Southern Ocean.</title>
        <authorList>
            <consortium name="DOE Joint Genome Institute"/>
            <person name="Mock T."/>
            <person name="Otillar R.P."/>
            <person name="Strauss J."/>
            <person name="Dupont C."/>
            <person name="Frickenhaus S."/>
            <person name="Maumus F."/>
            <person name="Mcmullan M."/>
            <person name="Sanges R."/>
            <person name="Schmutz J."/>
            <person name="Toseland A."/>
            <person name="Valas R."/>
            <person name="Veluchamy A."/>
            <person name="Ward B.J."/>
            <person name="Allen A."/>
            <person name="Barry K."/>
            <person name="Falciatore A."/>
            <person name="Ferrante M."/>
            <person name="Fortunato A.E."/>
            <person name="Gloeckner G."/>
            <person name="Gruber A."/>
            <person name="Hipkin R."/>
            <person name="Janech M."/>
            <person name="Kroth P."/>
            <person name="Leese F."/>
            <person name="Lindquist E."/>
            <person name="Lyon B.R."/>
            <person name="Martin J."/>
            <person name="Mayer C."/>
            <person name="Parker M."/>
            <person name="Quesneville H."/>
            <person name="Raymond J."/>
            <person name="Uhlig C."/>
            <person name="Valentin K.U."/>
            <person name="Worden A.Z."/>
            <person name="Armbrust E.V."/>
            <person name="Bowler C."/>
            <person name="Green B."/>
            <person name="Moulton V."/>
            <person name="Van Oosterhout C."/>
            <person name="Grigoriev I."/>
        </authorList>
    </citation>
    <scope>NUCLEOTIDE SEQUENCE [LARGE SCALE GENOMIC DNA]</scope>
    <source>
        <strain evidence="3 4">CCMP1102</strain>
    </source>
</reference>
<feature type="compositionally biased region" description="Pro residues" evidence="1">
    <location>
        <begin position="55"/>
        <end position="66"/>
    </location>
</feature>
<evidence type="ECO:0008006" key="5">
    <source>
        <dbReference type="Google" id="ProtNLM"/>
    </source>
</evidence>
<dbReference type="KEGG" id="fcy:FRACYDRAFT_246910"/>
<feature type="compositionally biased region" description="Low complexity" evidence="1">
    <location>
        <begin position="67"/>
        <end position="81"/>
    </location>
</feature>
<proteinExistence type="predicted"/>
<dbReference type="EMBL" id="KV784371">
    <property type="protein sequence ID" value="OEU10473.1"/>
    <property type="molecule type" value="Genomic_DNA"/>
</dbReference>
<evidence type="ECO:0000313" key="4">
    <source>
        <dbReference type="Proteomes" id="UP000095751"/>
    </source>
</evidence>
<dbReference type="AlphaFoldDB" id="A0A1E7EY60"/>
<organism evidence="3 4">
    <name type="scientific">Fragilariopsis cylindrus CCMP1102</name>
    <dbReference type="NCBI Taxonomy" id="635003"/>
    <lineage>
        <taxon>Eukaryota</taxon>
        <taxon>Sar</taxon>
        <taxon>Stramenopiles</taxon>
        <taxon>Ochrophyta</taxon>
        <taxon>Bacillariophyta</taxon>
        <taxon>Bacillariophyceae</taxon>
        <taxon>Bacillariophycidae</taxon>
        <taxon>Bacillariales</taxon>
        <taxon>Bacillariaceae</taxon>
        <taxon>Fragilariopsis</taxon>
    </lineage>
</organism>
<accession>A0A1E7EY60</accession>
<evidence type="ECO:0000256" key="1">
    <source>
        <dbReference type="SAM" id="MobiDB-lite"/>
    </source>
</evidence>